<protein>
    <recommendedName>
        <fullName evidence="3">Lipoprotein</fullName>
    </recommendedName>
</protein>
<dbReference type="Proteomes" id="UP000007486">
    <property type="component" value="Plasmid pBACSA01"/>
</dbReference>
<keyword evidence="1" id="KW-0614">Plasmid</keyword>
<proteinExistence type="predicted"/>
<dbReference type="AlphaFoldDB" id="F0R976"/>
<evidence type="ECO:0008006" key="3">
    <source>
        <dbReference type="Google" id="ProtNLM"/>
    </source>
</evidence>
<gene>
    <name evidence="1" type="ordered locus">Bacsa_3676</name>
</gene>
<dbReference type="EMBL" id="CP002531">
    <property type="protein sequence ID" value="ADY38197.1"/>
    <property type="molecule type" value="Genomic_DNA"/>
</dbReference>
<dbReference type="HOGENOM" id="CLU_136627_0_0_10"/>
<evidence type="ECO:0000313" key="1">
    <source>
        <dbReference type="EMBL" id="ADY38197.1"/>
    </source>
</evidence>
<evidence type="ECO:0000313" key="2">
    <source>
        <dbReference type="Proteomes" id="UP000007486"/>
    </source>
</evidence>
<accession>F0R976</accession>
<reference evidence="1 2" key="2">
    <citation type="submission" date="2011-02" db="EMBL/GenBank/DDBJ databases">
        <title>The complete sequence of plasmid1 of Bacteroides salanitronis DSM 18170.</title>
        <authorList>
            <consortium name="US DOE Joint Genome Institute (JGI-PGF)"/>
            <person name="Lucas S."/>
            <person name="Copeland A."/>
            <person name="Lapidus A."/>
            <person name="Goodwin L."/>
            <person name="Pitluck S."/>
            <person name="Kyrpides N."/>
            <person name="Mavromatis K."/>
            <person name="Ivanova N."/>
            <person name="Mikhailova N."/>
            <person name="Teshima H."/>
            <person name="Misra M."/>
            <person name="Detter J.C."/>
            <person name="Han C."/>
            <person name="Larimer F."/>
            <person name="Land M."/>
            <person name="Hauser L."/>
            <person name="Markowitz V."/>
            <person name="Cheng J.-F."/>
            <person name="Hugenholtz P."/>
            <person name="Woyke T."/>
            <person name="Wu D."/>
            <person name="Gronow S."/>
            <person name="Wellnitz S."/>
            <person name="Brambilla E."/>
            <person name="Klenk H.-P."/>
            <person name="Eisen J.A."/>
        </authorList>
    </citation>
    <scope>NUCLEOTIDE SEQUENCE [LARGE SCALE GENOMIC DNA]</scope>
    <source>
        <strain evidence="1 2">DSM 18170</strain>
        <plasmid evidence="1 2">pBACSA01</plasmid>
    </source>
</reference>
<organism evidence="1 2">
    <name type="scientific">Phocaeicola salanitronis (strain DSM 18170 / JCM 13657 / CCUG 60908 / BL78)</name>
    <name type="common">Bacteroides salanitronis</name>
    <dbReference type="NCBI Taxonomy" id="667015"/>
    <lineage>
        <taxon>Bacteria</taxon>
        <taxon>Pseudomonadati</taxon>
        <taxon>Bacteroidota</taxon>
        <taxon>Bacteroidia</taxon>
        <taxon>Bacteroidales</taxon>
        <taxon>Bacteroidaceae</taxon>
        <taxon>Phocaeicola</taxon>
    </lineage>
</organism>
<dbReference type="OrthoDB" id="1047042at2"/>
<dbReference type="PROSITE" id="PS51257">
    <property type="entry name" value="PROKAR_LIPOPROTEIN"/>
    <property type="match status" value="1"/>
</dbReference>
<dbReference type="KEGG" id="bsa:Bacsa_3676"/>
<sequence length="149" mass="16926">MKQFISLSAICLCTLFFASCSKDNKEPITPGNKTAEIRYEATVDDPENFNLNIHYSIGEYNTTELPDGYEGKQVTTESPFKSEIITVNTGALLWLSATVEPKNEDYITTPMSANVEVKLYINGKLEHSKQSYNYAMIYCLYNPDKIIKW</sequence>
<geneLocation type="plasmid" evidence="1 2">
    <name>pBACSA01</name>
</geneLocation>
<name>F0R976_PHOSB</name>
<dbReference type="RefSeq" id="WP_013619550.1">
    <property type="nucleotide sequence ID" value="NC_015165.1"/>
</dbReference>
<keyword evidence="2" id="KW-1185">Reference proteome</keyword>
<reference evidence="2" key="1">
    <citation type="journal article" date="2011" name="Stand. Genomic Sci.">
        <title>Complete genome sequence of Bacteroides salanitronis type strain (BL78).</title>
        <authorList>
            <person name="Gronow S."/>
            <person name="Held B."/>
            <person name="Lucas S."/>
            <person name="Lapidus A."/>
            <person name="Del Rio T.G."/>
            <person name="Nolan M."/>
            <person name="Tice H."/>
            <person name="Deshpande S."/>
            <person name="Cheng J.F."/>
            <person name="Pitluck S."/>
            <person name="Liolios K."/>
            <person name="Pagani I."/>
            <person name="Ivanova N."/>
            <person name="Mavromatis K."/>
            <person name="Pati A."/>
            <person name="Tapia R."/>
            <person name="Han C."/>
            <person name="Goodwin L."/>
            <person name="Chen A."/>
            <person name="Palaniappan K."/>
            <person name="Land M."/>
            <person name="Hauser L."/>
            <person name="Chang Y.J."/>
            <person name="Jeffries C.D."/>
            <person name="Brambilla E.M."/>
            <person name="Rohde M."/>
            <person name="Goker M."/>
            <person name="Detter J.C."/>
            <person name="Woyke T."/>
            <person name="Bristow J."/>
            <person name="Markowitz V."/>
            <person name="Hugenholtz P."/>
            <person name="Kyrpides N.C."/>
            <person name="Klenk H.P."/>
            <person name="Eisen J.A."/>
        </authorList>
    </citation>
    <scope>NUCLEOTIDE SEQUENCE [LARGE SCALE GENOMIC DNA]</scope>
    <source>
        <strain evidence="2">DSM 18170</strain>
    </source>
</reference>